<dbReference type="VEuPathDB" id="FungiDB:PGTG_20064"/>
<keyword evidence="2" id="KW-1185">Reference proteome</keyword>
<reference key="1">
    <citation type="submission" date="2007-01" db="EMBL/GenBank/DDBJ databases">
        <title>The Genome Sequence of Puccinia graminis f. sp. tritici Strain CRL 75-36-700-3.</title>
        <authorList>
            <consortium name="The Broad Institute Genome Sequencing Platform"/>
            <person name="Birren B."/>
            <person name="Lander E."/>
            <person name="Galagan J."/>
            <person name="Nusbaum C."/>
            <person name="Devon K."/>
            <person name="Cuomo C."/>
            <person name="Jaffe D."/>
            <person name="Butler J."/>
            <person name="Alvarez P."/>
            <person name="Gnerre S."/>
            <person name="Grabherr M."/>
            <person name="Mauceli E."/>
            <person name="Brockman W."/>
            <person name="Young S."/>
            <person name="LaButti K."/>
            <person name="Sykes S."/>
            <person name="DeCaprio D."/>
            <person name="Crawford M."/>
            <person name="Koehrsen M."/>
            <person name="Engels R."/>
            <person name="Montgomery P."/>
            <person name="Pearson M."/>
            <person name="Howarth C."/>
            <person name="Larson L."/>
            <person name="White J."/>
            <person name="Zeng Q."/>
            <person name="Kodira C."/>
            <person name="Yandava C."/>
            <person name="Alvarado L."/>
            <person name="O'Leary S."/>
            <person name="Szabo L."/>
            <person name="Dean R."/>
            <person name="Schein J."/>
        </authorList>
    </citation>
    <scope>NUCLEOTIDE SEQUENCE</scope>
    <source>
        <strain>CRL 75-36-700-3</strain>
    </source>
</reference>
<dbReference type="AlphaFoldDB" id="E3NX77"/>
<gene>
    <name evidence="1" type="ORF">PGTG_20064</name>
</gene>
<proteinExistence type="predicted"/>
<accession>E3NX77</accession>
<dbReference type="OrthoDB" id="10665005at2759"/>
<dbReference type="KEGG" id="pgr:PGTG_20064"/>
<dbReference type="InParanoid" id="E3NX77"/>
<evidence type="ECO:0000313" key="1">
    <source>
        <dbReference type="EMBL" id="EFP94176.1"/>
    </source>
</evidence>
<dbReference type="HOGENOM" id="CLU_1653001_0_0_1"/>
<evidence type="ECO:0000313" key="2">
    <source>
        <dbReference type="Proteomes" id="UP000008783"/>
    </source>
</evidence>
<dbReference type="RefSeq" id="XP_003338595.1">
    <property type="nucleotide sequence ID" value="XM_003338547.1"/>
</dbReference>
<reference evidence="2" key="2">
    <citation type="journal article" date="2011" name="Proc. Natl. Acad. Sci. U.S.A.">
        <title>Obligate biotrophy features unraveled by the genomic analysis of rust fungi.</title>
        <authorList>
            <person name="Duplessis S."/>
            <person name="Cuomo C.A."/>
            <person name="Lin Y.-C."/>
            <person name="Aerts A."/>
            <person name="Tisserant E."/>
            <person name="Veneault-Fourrey C."/>
            <person name="Joly D.L."/>
            <person name="Hacquard S."/>
            <person name="Amselem J."/>
            <person name="Cantarel B.L."/>
            <person name="Chiu R."/>
            <person name="Coutinho P.M."/>
            <person name="Feau N."/>
            <person name="Field M."/>
            <person name="Frey P."/>
            <person name="Gelhaye E."/>
            <person name="Goldberg J."/>
            <person name="Grabherr M.G."/>
            <person name="Kodira C.D."/>
            <person name="Kohler A."/>
            <person name="Kuees U."/>
            <person name="Lindquist E.A."/>
            <person name="Lucas S.M."/>
            <person name="Mago R."/>
            <person name="Mauceli E."/>
            <person name="Morin E."/>
            <person name="Murat C."/>
            <person name="Pangilinan J.L."/>
            <person name="Park R."/>
            <person name="Pearson M."/>
            <person name="Quesneville H."/>
            <person name="Rouhier N."/>
            <person name="Sakthikumar S."/>
            <person name="Salamov A.A."/>
            <person name="Schmutz J."/>
            <person name="Selles B."/>
            <person name="Shapiro H."/>
            <person name="Tanguay P."/>
            <person name="Tuskan G.A."/>
            <person name="Henrissat B."/>
            <person name="Van de Peer Y."/>
            <person name="Rouze P."/>
            <person name="Ellis J.G."/>
            <person name="Dodds P.N."/>
            <person name="Schein J.E."/>
            <person name="Zhong S."/>
            <person name="Hamelin R.C."/>
            <person name="Grigoriev I.V."/>
            <person name="Szabo L.J."/>
            <person name="Martin F."/>
        </authorList>
    </citation>
    <scope>NUCLEOTIDE SEQUENCE [LARGE SCALE GENOMIC DNA]</scope>
    <source>
        <strain evidence="2">CRL 75-36-700-3 / race SCCL</strain>
    </source>
</reference>
<dbReference type="GeneID" id="10535956"/>
<sequence length="160" mass="18780">MVHSQLPAAMTKFVKPAGLFRDWNVTYQFILEGNSSFYRGISYWIFGNQENYPDIKRACLNQLMANCEKYWDRTSGLQWEEFIFLTNEEQIQITRAHMEAVSQELELGFRLDGLVALAEGWNIAFDYIVQDENNVWRAVAAWHHNDQEKWNDIKAIIALI</sequence>
<protein>
    <submittedName>
        <fullName evidence="1">Uncharacterized protein</fullName>
    </submittedName>
</protein>
<name>E3NX77_PUCGT</name>
<dbReference type="EMBL" id="DS989921">
    <property type="protein sequence ID" value="EFP94176.1"/>
    <property type="molecule type" value="Genomic_DNA"/>
</dbReference>
<dbReference type="Proteomes" id="UP000008783">
    <property type="component" value="Unassembled WGS sequence"/>
</dbReference>
<organism evidence="1 2">
    <name type="scientific">Puccinia graminis f. sp. tritici (strain CRL 75-36-700-3 / race SCCL)</name>
    <name type="common">Black stem rust fungus</name>
    <dbReference type="NCBI Taxonomy" id="418459"/>
    <lineage>
        <taxon>Eukaryota</taxon>
        <taxon>Fungi</taxon>
        <taxon>Dikarya</taxon>
        <taxon>Basidiomycota</taxon>
        <taxon>Pucciniomycotina</taxon>
        <taxon>Pucciniomycetes</taxon>
        <taxon>Pucciniales</taxon>
        <taxon>Pucciniaceae</taxon>
        <taxon>Puccinia</taxon>
    </lineage>
</organism>